<evidence type="ECO:0000256" key="2">
    <source>
        <dbReference type="ARBA" id="ARBA00022438"/>
    </source>
</evidence>
<dbReference type="PANTHER" id="PTHR11963:SF48">
    <property type="entry name" value="DIPEPTIDASE B, ISOFORM A"/>
    <property type="match status" value="1"/>
</dbReference>
<dbReference type="GO" id="GO:0070006">
    <property type="term" value="F:metalloaminopeptidase activity"/>
    <property type="evidence" value="ECO:0007669"/>
    <property type="project" value="InterPro"/>
</dbReference>
<keyword evidence="4" id="KW-0378">Hydrolase</keyword>
<dbReference type="EMBL" id="CAJOBC010086598">
    <property type="protein sequence ID" value="CAF4345987.1"/>
    <property type="molecule type" value="Genomic_DNA"/>
</dbReference>
<evidence type="ECO:0000313" key="9">
    <source>
        <dbReference type="EMBL" id="CAF4345987.1"/>
    </source>
</evidence>
<dbReference type="GO" id="GO:0005737">
    <property type="term" value="C:cytoplasm"/>
    <property type="evidence" value="ECO:0007669"/>
    <property type="project" value="InterPro"/>
</dbReference>
<evidence type="ECO:0000256" key="4">
    <source>
        <dbReference type="ARBA" id="ARBA00022801"/>
    </source>
</evidence>
<dbReference type="EMBL" id="CAJNOK010021914">
    <property type="protein sequence ID" value="CAF1339686.1"/>
    <property type="molecule type" value="Genomic_DNA"/>
</dbReference>
<evidence type="ECO:0000256" key="3">
    <source>
        <dbReference type="ARBA" id="ARBA00022670"/>
    </source>
</evidence>
<dbReference type="PRINTS" id="PR00481">
    <property type="entry name" value="LAMNOPPTDASE"/>
</dbReference>
<sequence>MGLIMSRRMFSEIITVKNLTSDVSSYDSLVIVASNLGQLEKYDTNIATVLKQFSEIYSPTGSLIRDYDDVRKFADATACGIKKALSIGSKRPLLACFCSTFPKAKLVTLLSALETTYVPLQIREDISDREQKIERLGFWCCDNNDEEKTVRYANAIELGRCVARDIGGGDPERMAPPKLADYVEKTFAHTTVKVKIIKDKNEFEKEFPCFAAVNRAASIVDRHNGRIIILEYTGEGTVDSTVLLVGKGITYDTGGLDIKAGGIMVGMSYDKCGAAAVAGFFKVLAELKPKGFKAIGVLAVTRNNCGEEGFVSDEIITTRGGARIRVGNTDAEETNPYLFTIATLTGHIVRAYGPNYTAILDNGPAKRDNMSQKFQQVGDLIGDPFEISTIRREDYDFIKDKGEVADILQCNNAASSATSRGHQFPAAFLIRVSGLDKHGIDSDQPLRYSHLDIAGSAGHLPNNPTGRPIPSLCEMFISPRI</sequence>
<dbReference type="EMBL" id="CAJNOQ010021118">
    <property type="protein sequence ID" value="CAF1480887.1"/>
    <property type="molecule type" value="Genomic_DNA"/>
</dbReference>
<dbReference type="InterPro" id="IPR000819">
    <property type="entry name" value="Peptidase_M17_C"/>
</dbReference>
<keyword evidence="2" id="KW-0031">Aminopeptidase</keyword>
<evidence type="ECO:0000259" key="5">
    <source>
        <dbReference type="Pfam" id="PF00883"/>
    </source>
</evidence>
<evidence type="ECO:0000313" key="8">
    <source>
        <dbReference type="EMBL" id="CAF4151003.1"/>
    </source>
</evidence>
<organism evidence="7 10">
    <name type="scientific">Didymodactylos carnosus</name>
    <dbReference type="NCBI Taxonomy" id="1234261"/>
    <lineage>
        <taxon>Eukaryota</taxon>
        <taxon>Metazoa</taxon>
        <taxon>Spiralia</taxon>
        <taxon>Gnathifera</taxon>
        <taxon>Rotifera</taxon>
        <taxon>Eurotatoria</taxon>
        <taxon>Bdelloidea</taxon>
        <taxon>Philodinida</taxon>
        <taxon>Philodinidae</taxon>
        <taxon>Didymodactylos</taxon>
    </lineage>
</organism>
<dbReference type="Pfam" id="PF00883">
    <property type="entry name" value="Peptidase_M17"/>
    <property type="match status" value="1"/>
</dbReference>
<evidence type="ECO:0000313" key="6">
    <source>
        <dbReference type="EMBL" id="CAF1339686.1"/>
    </source>
</evidence>
<dbReference type="SUPFAM" id="SSF53187">
    <property type="entry name" value="Zn-dependent exopeptidases"/>
    <property type="match status" value="1"/>
</dbReference>
<keyword evidence="10" id="KW-1185">Reference proteome</keyword>
<dbReference type="OrthoDB" id="10041421at2759"/>
<comment type="similarity">
    <text evidence="1">Belongs to the peptidase M17 family.</text>
</comment>
<dbReference type="AlphaFoldDB" id="A0A815RSI6"/>
<dbReference type="Proteomes" id="UP000681722">
    <property type="component" value="Unassembled WGS sequence"/>
</dbReference>
<dbReference type="Proteomes" id="UP000682733">
    <property type="component" value="Unassembled WGS sequence"/>
</dbReference>
<dbReference type="Gene3D" id="3.40.630.10">
    <property type="entry name" value="Zn peptidases"/>
    <property type="match status" value="1"/>
</dbReference>
<keyword evidence="3" id="KW-0645">Protease</keyword>
<proteinExistence type="inferred from homology"/>
<dbReference type="GO" id="GO:0006508">
    <property type="term" value="P:proteolysis"/>
    <property type="evidence" value="ECO:0007669"/>
    <property type="project" value="UniProtKB-KW"/>
</dbReference>
<protein>
    <recommendedName>
        <fullName evidence="5">Cytosol aminopeptidase domain-containing protein</fullName>
    </recommendedName>
</protein>
<accession>A0A815RSI6</accession>
<dbReference type="Proteomes" id="UP000663829">
    <property type="component" value="Unassembled WGS sequence"/>
</dbReference>
<evidence type="ECO:0000256" key="1">
    <source>
        <dbReference type="ARBA" id="ARBA00009528"/>
    </source>
</evidence>
<dbReference type="GO" id="GO:0030145">
    <property type="term" value="F:manganese ion binding"/>
    <property type="evidence" value="ECO:0007669"/>
    <property type="project" value="InterPro"/>
</dbReference>
<dbReference type="EMBL" id="CAJOBA010043542">
    <property type="protein sequence ID" value="CAF4151003.1"/>
    <property type="molecule type" value="Genomic_DNA"/>
</dbReference>
<dbReference type="Proteomes" id="UP000677228">
    <property type="component" value="Unassembled WGS sequence"/>
</dbReference>
<dbReference type="PANTHER" id="PTHR11963">
    <property type="entry name" value="LEUCINE AMINOPEPTIDASE-RELATED"/>
    <property type="match status" value="1"/>
</dbReference>
<evidence type="ECO:0000313" key="7">
    <source>
        <dbReference type="EMBL" id="CAF1480887.1"/>
    </source>
</evidence>
<evidence type="ECO:0000313" key="10">
    <source>
        <dbReference type="Proteomes" id="UP000663829"/>
    </source>
</evidence>
<reference evidence="7" key="1">
    <citation type="submission" date="2021-02" db="EMBL/GenBank/DDBJ databases">
        <authorList>
            <person name="Nowell W R."/>
        </authorList>
    </citation>
    <scope>NUCLEOTIDE SEQUENCE</scope>
</reference>
<feature type="domain" description="Cytosol aminopeptidase" evidence="5">
    <location>
        <begin position="162"/>
        <end position="472"/>
    </location>
</feature>
<comment type="caution">
    <text evidence="7">The sequence shown here is derived from an EMBL/GenBank/DDBJ whole genome shotgun (WGS) entry which is preliminary data.</text>
</comment>
<gene>
    <name evidence="7" type="ORF">GPM918_LOCUS35835</name>
    <name evidence="6" type="ORF">OVA965_LOCUS30284</name>
    <name evidence="9" type="ORF">SRO942_LOCUS36560</name>
    <name evidence="8" type="ORF">TMI583_LOCUS31084</name>
</gene>
<name>A0A815RSI6_9BILA</name>
<dbReference type="InterPro" id="IPR011356">
    <property type="entry name" value="Leucine_aapep/pepB"/>
</dbReference>